<dbReference type="EMBL" id="CAIIXF020000001">
    <property type="protein sequence ID" value="CAH1776059.1"/>
    <property type="molecule type" value="Genomic_DNA"/>
</dbReference>
<dbReference type="SUPFAM" id="SSF47473">
    <property type="entry name" value="EF-hand"/>
    <property type="match status" value="2"/>
</dbReference>
<organism evidence="13 14">
    <name type="scientific">Owenia fusiformis</name>
    <name type="common">Polychaete worm</name>
    <dbReference type="NCBI Taxonomy" id="6347"/>
    <lineage>
        <taxon>Eukaryota</taxon>
        <taxon>Metazoa</taxon>
        <taxon>Spiralia</taxon>
        <taxon>Lophotrochozoa</taxon>
        <taxon>Annelida</taxon>
        <taxon>Polychaeta</taxon>
        <taxon>Sedentaria</taxon>
        <taxon>Canalipalpata</taxon>
        <taxon>Sabellida</taxon>
        <taxon>Oweniida</taxon>
        <taxon>Oweniidae</taxon>
        <taxon>Owenia</taxon>
    </lineage>
</organism>
<comment type="function">
    <text evidence="9">Probable molecular chaperone assisting protein biosynthesis and transport in the endoplasmic reticulum. Required for the proper biosynthesis and transport of pulmonary surfactant-associated protein A/SP-A, pulmonary surfactant-associated protein D/SP-D and the lipid transporter ABCA3. By regulating both the proper expression and the degradation through the endoplasmic reticulum-associated protein degradation pathway of these proteins plays a crucial role in pulmonary surfactant homeostasis. Has an anti-fibrotic activity by negatively regulating the secretion of type I and type III collagens. This calcium-binding protein also transiently associates with immature PCSK6 and regulates its secretion.</text>
</comment>
<comment type="subunit">
    <text evidence="10">Interacts with PCSK6 (immature form including the propeptide); probably involved in the maturation and the secretion of PCSK6.</text>
</comment>
<evidence type="ECO:0000256" key="7">
    <source>
        <dbReference type="ARBA" id="ARBA00023180"/>
    </source>
</evidence>
<accession>A0A8J1TRX3</accession>
<dbReference type="InterPro" id="IPR018247">
    <property type="entry name" value="EF_Hand_1_Ca_BS"/>
</dbReference>
<dbReference type="FunFam" id="1.10.238.10:FF:000104">
    <property type="entry name" value="calumenin isoform X1"/>
    <property type="match status" value="1"/>
</dbReference>
<keyword evidence="3" id="KW-0732">Signal</keyword>
<evidence type="ECO:0000256" key="10">
    <source>
        <dbReference type="ARBA" id="ARBA00063143"/>
    </source>
</evidence>
<keyword evidence="14" id="KW-1185">Reference proteome</keyword>
<dbReference type="PROSITE" id="PS00018">
    <property type="entry name" value="EF_HAND_1"/>
    <property type="match status" value="5"/>
</dbReference>
<keyword evidence="4" id="KW-0677">Repeat</keyword>
<evidence type="ECO:0000256" key="1">
    <source>
        <dbReference type="ARBA" id="ARBA00004319"/>
    </source>
</evidence>
<keyword evidence="5" id="KW-0256">Endoplasmic reticulum</keyword>
<keyword evidence="6" id="KW-0106">Calcium</keyword>
<evidence type="ECO:0000256" key="5">
    <source>
        <dbReference type="ARBA" id="ARBA00022824"/>
    </source>
</evidence>
<evidence type="ECO:0000256" key="9">
    <source>
        <dbReference type="ARBA" id="ARBA00056975"/>
    </source>
</evidence>
<protein>
    <recommendedName>
        <fullName evidence="11">Reticulocalbin-3</fullName>
    </recommendedName>
</protein>
<evidence type="ECO:0000256" key="8">
    <source>
        <dbReference type="ARBA" id="ARBA00023186"/>
    </source>
</evidence>
<dbReference type="Pfam" id="PF13499">
    <property type="entry name" value="EF-hand_7"/>
    <property type="match status" value="3"/>
</dbReference>
<dbReference type="PROSITE" id="PS50222">
    <property type="entry name" value="EF_HAND_2"/>
    <property type="match status" value="3"/>
</dbReference>
<dbReference type="PANTHER" id="PTHR10827:SF95">
    <property type="entry name" value="LD34388P"/>
    <property type="match status" value="1"/>
</dbReference>
<reference evidence="13" key="1">
    <citation type="submission" date="2022-03" db="EMBL/GenBank/DDBJ databases">
        <authorList>
            <person name="Martin C."/>
        </authorList>
    </citation>
    <scope>NUCLEOTIDE SEQUENCE</scope>
</reference>
<feature type="domain" description="EF-hand" evidence="12">
    <location>
        <begin position="161"/>
        <end position="190"/>
    </location>
</feature>
<evidence type="ECO:0000313" key="13">
    <source>
        <dbReference type="EMBL" id="CAH1776059.1"/>
    </source>
</evidence>
<comment type="subcellular location">
    <subcellularLocation>
        <location evidence="1">Endoplasmic reticulum lumen</location>
    </subcellularLocation>
</comment>
<feature type="domain" description="EF-hand" evidence="12">
    <location>
        <begin position="66"/>
        <end position="101"/>
    </location>
</feature>
<proteinExistence type="predicted"/>
<dbReference type="Proteomes" id="UP000749559">
    <property type="component" value="Unassembled WGS sequence"/>
</dbReference>
<dbReference type="InterPro" id="IPR002048">
    <property type="entry name" value="EF_hand_dom"/>
</dbReference>
<dbReference type="InterPro" id="IPR011992">
    <property type="entry name" value="EF-hand-dom_pair"/>
</dbReference>
<evidence type="ECO:0000313" key="14">
    <source>
        <dbReference type="Proteomes" id="UP000749559"/>
    </source>
</evidence>
<keyword evidence="7" id="KW-0325">Glycoprotein</keyword>
<evidence type="ECO:0000256" key="3">
    <source>
        <dbReference type="ARBA" id="ARBA00022729"/>
    </source>
</evidence>
<name>A0A8J1TRX3_OWEFU</name>
<dbReference type="PANTHER" id="PTHR10827">
    <property type="entry name" value="RETICULOCALBIN"/>
    <property type="match status" value="1"/>
</dbReference>
<dbReference type="GO" id="GO:0005788">
    <property type="term" value="C:endoplasmic reticulum lumen"/>
    <property type="evidence" value="ECO:0007669"/>
    <property type="project" value="UniProtKB-SubCell"/>
</dbReference>
<evidence type="ECO:0000256" key="2">
    <source>
        <dbReference type="ARBA" id="ARBA00022723"/>
    </source>
</evidence>
<dbReference type="Gene3D" id="1.10.238.10">
    <property type="entry name" value="EF-hand"/>
    <property type="match status" value="3"/>
</dbReference>
<keyword evidence="8" id="KW-0143">Chaperone</keyword>
<dbReference type="GO" id="GO:0015031">
    <property type="term" value="P:protein transport"/>
    <property type="evidence" value="ECO:0007669"/>
    <property type="project" value="UniProtKB-ARBA"/>
</dbReference>
<dbReference type="OrthoDB" id="6223661at2759"/>
<gene>
    <name evidence="13" type="ORF">OFUS_LOCUS3282</name>
</gene>
<evidence type="ECO:0000256" key="11">
    <source>
        <dbReference type="ARBA" id="ARBA00072696"/>
    </source>
</evidence>
<evidence type="ECO:0000259" key="12">
    <source>
        <dbReference type="PROSITE" id="PS50222"/>
    </source>
</evidence>
<dbReference type="GO" id="GO:0005509">
    <property type="term" value="F:calcium ion binding"/>
    <property type="evidence" value="ECO:0007669"/>
    <property type="project" value="InterPro"/>
</dbReference>
<keyword evidence="2" id="KW-0479">Metal-binding</keyword>
<dbReference type="SMART" id="SM00054">
    <property type="entry name" value="EFh"/>
    <property type="match status" value="5"/>
</dbReference>
<comment type="caution">
    <text evidence="13">The sequence shown here is derived from an EMBL/GenBank/DDBJ whole genome shotgun (WGS) entry which is preliminary data.</text>
</comment>
<sequence length="313" mass="36016">MMTKTFLVLALGVLSTLAIDEDPRHGAHNAIHEDHFSEDGEHNPEYDHEAILGSRSEEFSEMDPEEARAKLAVLVDQMDTNGDGNVNKEELKNWVLQSFKKLDEEEAEEKIEEQDLDGDEAVSWVEYLSKSYSYSPDDIEKFKRDESHEMKDFIGMVESDDKKFKVADVDGNGLLSREEYAAFLHPYDYPHMFDIEVDRTMEDTDKDGNGVVSMEEYLTEDLDEESVIAEKEQFAEYDVNKDGVLDREEIRAWAIPENDEIADEEAEHLIEETDRDNDKVLSKDEILENVDLWVGSQATNYGQTLQDMDHDEL</sequence>
<evidence type="ECO:0000256" key="6">
    <source>
        <dbReference type="ARBA" id="ARBA00022837"/>
    </source>
</evidence>
<evidence type="ECO:0000256" key="4">
    <source>
        <dbReference type="ARBA" id="ARBA00022737"/>
    </source>
</evidence>
<feature type="domain" description="EF-hand" evidence="12">
    <location>
        <begin position="231"/>
        <end position="260"/>
    </location>
</feature>
<dbReference type="AlphaFoldDB" id="A0A8J1TRX3"/>